<proteinExistence type="predicted"/>
<evidence type="ECO:0000256" key="1">
    <source>
        <dbReference type="SAM" id="Phobius"/>
    </source>
</evidence>
<keyword evidence="1" id="KW-0472">Membrane</keyword>
<feature type="transmembrane region" description="Helical" evidence="1">
    <location>
        <begin position="201"/>
        <end position="228"/>
    </location>
</feature>
<organism evidence="2 3">
    <name type="scientific">Pukyongia salina</name>
    <dbReference type="NCBI Taxonomy" id="2094025"/>
    <lineage>
        <taxon>Bacteria</taxon>
        <taxon>Pseudomonadati</taxon>
        <taxon>Bacteroidota</taxon>
        <taxon>Flavobacteriia</taxon>
        <taxon>Flavobacteriales</taxon>
        <taxon>Flavobacteriaceae</taxon>
        <taxon>Pukyongia</taxon>
    </lineage>
</organism>
<dbReference type="Proteomes" id="UP000238442">
    <property type="component" value="Chromosome"/>
</dbReference>
<feature type="transmembrane region" description="Helical" evidence="1">
    <location>
        <begin position="126"/>
        <end position="148"/>
    </location>
</feature>
<dbReference type="EMBL" id="CP027062">
    <property type="protein sequence ID" value="AVI50635.1"/>
    <property type="molecule type" value="Genomic_DNA"/>
</dbReference>
<feature type="transmembrane region" description="Helical" evidence="1">
    <location>
        <begin position="240"/>
        <end position="260"/>
    </location>
</feature>
<protein>
    <submittedName>
        <fullName evidence="2">Uncharacterized protein</fullName>
    </submittedName>
</protein>
<dbReference type="AlphaFoldDB" id="A0A2S0HVJ8"/>
<gene>
    <name evidence="2" type="ORF">C5O00_05405</name>
</gene>
<feature type="transmembrane region" description="Helical" evidence="1">
    <location>
        <begin position="42"/>
        <end position="62"/>
    </location>
</feature>
<evidence type="ECO:0000313" key="3">
    <source>
        <dbReference type="Proteomes" id="UP000238442"/>
    </source>
</evidence>
<reference evidence="2 3" key="1">
    <citation type="submission" date="2018-02" db="EMBL/GenBank/DDBJ databases">
        <title>Genomic analysis of the strain RR4-38 isolated from a seawater recirculating aquaculture system.</title>
        <authorList>
            <person name="Kim Y.-S."/>
            <person name="Jang Y.H."/>
            <person name="Kim K.-H."/>
        </authorList>
    </citation>
    <scope>NUCLEOTIDE SEQUENCE [LARGE SCALE GENOMIC DNA]</scope>
    <source>
        <strain evidence="2 3">RR4-38</strain>
    </source>
</reference>
<feature type="transmembrane region" description="Helical" evidence="1">
    <location>
        <begin position="74"/>
        <end position="106"/>
    </location>
</feature>
<keyword evidence="3" id="KW-1185">Reference proteome</keyword>
<dbReference type="OrthoDB" id="1439867at2"/>
<accession>A0A2S0HVJ8</accession>
<dbReference type="KEGG" id="aue:C5O00_05405"/>
<sequence>MLTSFFSKSNPVNFLLLGAALGIAYVISLFRKDFSEFDLWNFLEIVAVAGLLVFTILLLNFIVRKNNLTRKNTFAALIFTAYTLMIPAIFDHTKIIIAVVCCLFALRRIFSLPSEKNVEKKILDASLWLVLASFFHFYCLIFFVVIYFAVLRRPKTSFRYLFIPPLAILAVTSLTTSYFYLTENSFAWFERHVSTVSFDFGAYNSFALLIPASLFISSVLWICFYRLVKVGSMMRKERPNFLVLLVIILSALAVSLGSAVKDGSEMYFLIPPLAIATADYIENREELYIKELYIWLVMLLPVALLLI</sequence>
<evidence type="ECO:0000313" key="2">
    <source>
        <dbReference type="EMBL" id="AVI50635.1"/>
    </source>
</evidence>
<name>A0A2S0HVJ8_9FLAO</name>
<feature type="transmembrane region" description="Helical" evidence="1">
    <location>
        <begin position="160"/>
        <end position="181"/>
    </location>
</feature>
<keyword evidence="1" id="KW-1133">Transmembrane helix</keyword>
<feature type="transmembrane region" description="Helical" evidence="1">
    <location>
        <begin position="12"/>
        <end position="30"/>
    </location>
</feature>
<keyword evidence="1" id="KW-0812">Transmembrane</keyword>
<dbReference type="RefSeq" id="WP_105215612.1">
    <property type="nucleotide sequence ID" value="NZ_CP027062.1"/>
</dbReference>
<feature type="transmembrane region" description="Helical" evidence="1">
    <location>
        <begin position="287"/>
        <end position="306"/>
    </location>
</feature>